<proteinExistence type="predicted"/>
<evidence type="ECO:0000259" key="1">
    <source>
        <dbReference type="PROSITE" id="PS50112"/>
    </source>
</evidence>
<dbReference type="InterPro" id="IPR035965">
    <property type="entry name" value="PAS-like_dom_sf"/>
</dbReference>
<dbReference type="PATRIC" id="fig|1685125.3.peg.130"/>
<evidence type="ECO:0000259" key="3">
    <source>
        <dbReference type="PROSITE" id="PS50887"/>
    </source>
</evidence>
<dbReference type="GO" id="GO:0071111">
    <property type="term" value="F:cyclic-guanylate-specific phosphodiesterase activity"/>
    <property type="evidence" value="ECO:0007669"/>
    <property type="project" value="InterPro"/>
</dbReference>
<dbReference type="SMART" id="SM00091">
    <property type="entry name" value="PAS"/>
    <property type="match status" value="1"/>
</dbReference>
<dbReference type="InterPro" id="IPR000014">
    <property type="entry name" value="PAS"/>
</dbReference>
<dbReference type="AlphaFoldDB" id="A0A0M0BV36"/>
<evidence type="ECO:0008006" key="6">
    <source>
        <dbReference type="Google" id="ProtNLM"/>
    </source>
</evidence>
<dbReference type="EMBL" id="LFWV01000005">
    <property type="protein sequence ID" value="KON32324.1"/>
    <property type="molecule type" value="Genomic_DNA"/>
</dbReference>
<evidence type="ECO:0000313" key="4">
    <source>
        <dbReference type="EMBL" id="KON32324.1"/>
    </source>
</evidence>
<dbReference type="NCBIfam" id="TIGR00229">
    <property type="entry name" value="sensory_box"/>
    <property type="match status" value="1"/>
</dbReference>
<dbReference type="Pfam" id="PF00990">
    <property type="entry name" value="GGDEF"/>
    <property type="match status" value="1"/>
</dbReference>
<dbReference type="GO" id="GO:0006355">
    <property type="term" value="P:regulation of DNA-templated transcription"/>
    <property type="evidence" value="ECO:0007669"/>
    <property type="project" value="InterPro"/>
</dbReference>
<accession>A0A0M0BV36</accession>
<dbReference type="Pfam" id="PF00989">
    <property type="entry name" value="PAS"/>
    <property type="match status" value="1"/>
</dbReference>
<dbReference type="NCBIfam" id="TIGR00254">
    <property type="entry name" value="GGDEF"/>
    <property type="match status" value="1"/>
</dbReference>
<organism evidence="4 5">
    <name type="scientific">miscellaneous Crenarchaeota group-1 archaeon SG8-32-3</name>
    <dbReference type="NCBI Taxonomy" id="1685125"/>
    <lineage>
        <taxon>Archaea</taxon>
        <taxon>Candidatus Bathyarchaeota</taxon>
        <taxon>MCG-1</taxon>
    </lineage>
</organism>
<feature type="domain" description="GGDEF" evidence="3">
    <location>
        <begin position="179"/>
        <end position="312"/>
    </location>
</feature>
<comment type="caution">
    <text evidence="4">The sequence shown here is derived from an EMBL/GenBank/DDBJ whole genome shotgun (WGS) entry which is preliminary data.</text>
</comment>
<dbReference type="InterPro" id="IPR000160">
    <property type="entry name" value="GGDEF_dom"/>
</dbReference>
<gene>
    <name evidence="4" type="ORF">AC478_00640</name>
</gene>
<dbReference type="SUPFAM" id="SSF141868">
    <property type="entry name" value="EAL domain-like"/>
    <property type="match status" value="1"/>
</dbReference>
<dbReference type="InterPro" id="IPR035919">
    <property type="entry name" value="EAL_sf"/>
</dbReference>
<dbReference type="SUPFAM" id="SSF55785">
    <property type="entry name" value="PYP-like sensor domain (PAS domain)"/>
    <property type="match status" value="1"/>
</dbReference>
<dbReference type="InterPro" id="IPR043128">
    <property type="entry name" value="Rev_trsase/Diguanyl_cyclase"/>
</dbReference>
<evidence type="ECO:0000259" key="2">
    <source>
        <dbReference type="PROSITE" id="PS50883"/>
    </source>
</evidence>
<dbReference type="CDD" id="cd01949">
    <property type="entry name" value="GGDEF"/>
    <property type="match status" value="1"/>
</dbReference>
<dbReference type="Gene3D" id="3.30.450.20">
    <property type="entry name" value="PAS domain"/>
    <property type="match status" value="1"/>
</dbReference>
<sequence>MGNDITEQDTQVKSLQPDNILARKILSNISDAVITMDSKGVVEYLNPAAESLTGWQLADAKGLLLADVYHVLDKNNRKTLDNFIQRRARDIDLESEIPKSVLVNRDAAEVDIEQNITAIRDNQGVIIGGAIIFKKTAASAALTESGESPDYDLLTRLISRGKFEVQLSKAIALSKKDRSQHALCYVDVVNMRRINEIHGKEVGDQILKQVVLTLSDHVRETDVLARLGGDEFGVFLRKCSLDDAYETVKTVCQHVSTLSYQHNHEKIDIAINIGLVPISSASHDVAELMRVADSACYVAKQKGKNRVQVYRPHDVTRQGTARADLQWLHKIRNALEDNKFRLYCQSIVPLQQSSQTPGHVAHHEILLRMLDDNDTVLRPATFMPTAENFNLMPSIDRWVVEHTFKLLQERAQHNDNIGMLSINLSAQSLDDDNFLGFVVDCLDKTKVSADKICFEITESAAISNLISATRFMSILRGMGCRFSLDDFGRGFSSYGYLKNLPVDYLKIDGSFVRDLVNDDIDHAMVSSINQIGHTMGVQTIAEYVETEETLEQLIHLGVDHVQGYQLGKPHPIWPDIQKHKKPKHKPNKVQVVS</sequence>
<evidence type="ECO:0000313" key="5">
    <source>
        <dbReference type="Proteomes" id="UP000054016"/>
    </source>
</evidence>
<dbReference type="Gene3D" id="3.20.20.450">
    <property type="entry name" value="EAL domain"/>
    <property type="match status" value="1"/>
</dbReference>
<dbReference type="InterPro" id="IPR050706">
    <property type="entry name" value="Cyclic-di-GMP_PDE-like"/>
</dbReference>
<name>A0A0M0BV36_9ARCH</name>
<dbReference type="Proteomes" id="UP000054016">
    <property type="component" value="Unassembled WGS sequence"/>
</dbReference>
<reference evidence="5" key="1">
    <citation type="submission" date="2015-06" db="EMBL/GenBank/DDBJ databases">
        <title>New insights into the roles of widespread benthic archaea in carbon and nitrogen cycling.</title>
        <authorList>
            <person name="Lazar C.S."/>
            <person name="Baker B.J."/>
            <person name="Seitz K.W."/>
            <person name="Hyde A.S."/>
            <person name="Dick G.J."/>
            <person name="Hinrichs K.-U."/>
            <person name="Teske A.P."/>
        </authorList>
    </citation>
    <scope>NUCLEOTIDE SEQUENCE [LARGE SCALE GENOMIC DNA]</scope>
</reference>
<feature type="domain" description="EAL" evidence="2">
    <location>
        <begin position="324"/>
        <end position="583"/>
    </location>
</feature>
<protein>
    <recommendedName>
        <fullName evidence="6">Diguanylate cyclase</fullName>
    </recommendedName>
</protein>
<dbReference type="PROSITE" id="PS50112">
    <property type="entry name" value="PAS"/>
    <property type="match status" value="1"/>
</dbReference>
<dbReference type="Gene3D" id="3.30.70.270">
    <property type="match status" value="1"/>
</dbReference>
<dbReference type="CDD" id="cd01948">
    <property type="entry name" value="EAL"/>
    <property type="match status" value="1"/>
</dbReference>
<dbReference type="PROSITE" id="PS50883">
    <property type="entry name" value="EAL"/>
    <property type="match status" value="1"/>
</dbReference>
<dbReference type="SUPFAM" id="SSF55073">
    <property type="entry name" value="Nucleotide cyclase"/>
    <property type="match status" value="1"/>
</dbReference>
<dbReference type="InterPro" id="IPR029787">
    <property type="entry name" value="Nucleotide_cyclase"/>
</dbReference>
<dbReference type="Pfam" id="PF00563">
    <property type="entry name" value="EAL"/>
    <property type="match status" value="1"/>
</dbReference>
<dbReference type="InterPro" id="IPR001633">
    <property type="entry name" value="EAL_dom"/>
</dbReference>
<dbReference type="SMART" id="SM00267">
    <property type="entry name" value="GGDEF"/>
    <property type="match status" value="1"/>
</dbReference>
<dbReference type="SMART" id="SM00052">
    <property type="entry name" value="EAL"/>
    <property type="match status" value="1"/>
</dbReference>
<dbReference type="PROSITE" id="PS50887">
    <property type="entry name" value="GGDEF"/>
    <property type="match status" value="1"/>
</dbReference>
<dbReference type="PANTHER" id="PTHR33121">
    <property type="entry name" value="CYCLIC DI-GMP PHOSPHODIESTERASE PDEF"/>
    <property type="match status" value="1"/>
</dbReference>
<feature type="domain" description="PAS" evidence="1">
    <location>
        <begin position="23"/>
        <end position="86"/>
    </location>
</feature>
<dbReference type="InterPro" id="IPR013767">
    <property type="entry name" value="PAS_fold"/>
</dbReference>
<dbReference type="PANTHER" id="PTHR33121:SF23">
    <property type="entry name" value="CYCLIC DI-GMP PHOSPHODIESTERASE PDEB"/>
    <property type="match status" value="1"/>
</dbReference>